<dbReference type="Gene3D" id="2.180.10.10">
    <property type="entry name" value="RHS repeat-associated core"/>
    <property type="match status" value="2"/>
</dbReference>
<dbReference type="Pfam" id="PF25023">
    <property type="entry name" value="TEN_YD-shell"/>
    <property type="match status" value="1"/>
</dbReference>
<accession>A0AAW3NHF0</accession>
<dbReference type="PANTHER" id="PTHR32305:SF15">
    <property type="entry name" value="PROTEIN RHSA-RELATED"/>
    <property type="match status" value="1"/>
</dbReference>
<dbReference type="Pfam" id="PF05593">
    <property type="entry name" value="RHS_repeat"/>
    <property type="match status" value="1"/>
</dbReference>
<evidence type="ECO:0000259" key="3">
    <source>
        <dbReference type="Pfam" id="PF25023"/>
    </source>
</evidence>
<dbReference type="Proteomes" id="UP000056732">
    <property type="component" value="Unassembled WGS sequence"/>
</dbReference>
<gene>
    <name evidence="4" type="ORF">WK53_29980</name>
</gene>
<reference evidence="4 5" key="1">
    <citation type="submission" date="2015-11" db="EMBL/GenBank/DDBJ databases">
        <title>Expanding the genomic diversity of Burkholderia species for the development of highly accurate diagnostics.</title>
        <authorList>
            <person name="Sahl J."/>
            <person name="Keim P."/>
            <person name="Wagner D."/>
        </authorList>
    </citation>
    <scope>NUCLEOTIDE SEQUENCE [LARGE SCALE GENOMIC DNA]</scope>
    <source>
        <strain evidence="4 5">MSMB1137WGS</strain>
    </source>
</reference>
<organism evidence="4 5">
    <name type="scientific">Burkholderia ubonensis</name>
    <dbReference type="NCBI Taxonomy" id="101571"/>
    <lineage>
        <taxon>Bacteria</taxon>
        <taxon>Pseudomonadati</taxon>
        <taxon>Pseudomonadota</taxon>
        <taxon>Betaproteobacteria</taxon>
        <taxon>Burkholderiales</taxon>
        <taxon>Burkholderiaceae</taxon>
        <taxon>Burkholderia</taxon>
        <taxon>Burkholderia cepacia complex</taxon>
    </lineage>
</organism>
<dbReference type="RefSeq" id="WP_063899830.1">
    <property type="nucleotide sequence ID" value="NZ_LPDO01000049.1"/>
</dbReference>
<dbReference type="CDD" id="cd14740">
    <property type="entry name" value="PAAR_4"/>
    <property type="match status" value="1"/>
</dbReference>
<dbReference type="InterPro" id="IPR022385">
    <property type="entry name" value="Rhs_assc_core"/>
</dbReference>
<dbReference type="Pfam" id="PF20148">
    <property type="entry name" value="DUF6531"/>
    <property type="match status" value="1"/>
</dbReference>
<dbReference type="EMBL" id="LPDO01000049">
    <property type="protein sequence ID" value="KVT57083.1"/>
    <property type="molecule type" value="Genomic_DNA"/>
</dbReference>
<dbReference type="InterPro" id="IPR031325">
    <property type="entry name" value="RHS_repeat"/>
</dbReference>
<comment type="caution">
    <text evidence="4">The sequence shown here is derived from an EMBL/GenBank/DDBJ whole genome shotgun (WGS) entry which is preliminary data.</text>
</comment>
<name>A0AAW3NHF0_9BURK</name>
<dbReference type="InterPro" id="IPR050708">
    <property type="entry name" value="T6SS_VgrG/RHS"/>
</dbReference>
<feature type="domain" description="DUF6531" evidence="2">
    <location>
        <begin position="275"/>
        <end position="333"/>
    </location>
</feature>
<keyword evidence="1" id="KW-0677">Repeat</keyword>
<dbReference type="InterPro" id="IPR006530">
    <property type="entry name" value="YD"/>
</dbReference>
<dbReference type="NCBIfam" id="TIGR03696">
    <property type="entry name" value="Rhs_assc_core"/>
    <property type="match status" value="1"/>
</dbReference>
<protein>
    <submittedName>
        <fullName evidence="4">Type IV secretion protein Rhs</fullName>
    </submittedName>
</protein>
<evidence type="ECO:0000259" key="2">
    <source>
        <dbReference type="Pfam" id="PF20148"/>
    </source>
</evidence>
<dbReference type="InterPro" id="IPR045351">
    <property type="entry name" value="DUF6531"/>
</dbReference>
<dbReference type="PANTHER" id="PTHR32305">
    <property type="match status" value="1"/>
</dbReference>
<feature type="domain" description="Teneurin-like YD-shell" evidence="3">
    <location>
        <begin position="675"/>
        <end position="861"/>
    </location>
</feature>
<sequence>MALPAVKHLDPVVGIDVHSVLVTPGTPPVFLPHPYVGFMLDRREYIDAALGVIGSIVFTFTPVGKEAEAGLKWAKKQAKAELMSDPLIAEGVKLGKEAAPVAGDIASAVGAGVGMGSMMGRPIFVNGFLRATAGTHSFHVPGLHFPLGESFAPPPEDFEPSNDGESYMGSRTVLANNDPMSFMALPAMSCWSVGLEPPPHYGAHTKRTALSMPSSVMLPTPVGRPVLVGGPPVTNMAALASSLFKAFRGSDWAKALADKLHLEPGFLRCNVLGADPVNMITGEVVMRQHDFTVSGRLPLVWDRHYASHDTRCGVVGAGWQTPADIRLELMRHEGSVGVAVYFAGPATAFDALPSAAGWPARVYDWQCGHMLYRREDRLVLRTRARIEYEFALPAHWQHAIEGLVENATLTLPVGRIADLNGNGWVFERGPDGGLARLTEWKGDEATGRVIECEMAASSRARGRASLLTAMTLIDSGGRPHPLVGYEHDRTGNLVTALDAMSQPHHFAYTDGHRMISHTSARGISFYYGHRRHDDGVWRVDHAWGDNGLLDYRFIYDIEQRETRITDSLGHTTILQANERGSPVTRIDPLGGVWSYRYDAQGRTSTTTDPAGRTTTWQYDAYGNLLAQTLPDGSCVRAEYNENLLPICASGPGNQRWQYVWDEFGNLLEQTSPTQATVRYAYDRHGQLAAYTGSSGAMTRFDYDRDGNLEIVIDALGRCTRYTHDTRANVIQTVNTLGQVSRYEYDRNGNLTRAIGPGGREAFYSYDASGNLVRYRDAAGNSTQLAYSALGQISRRQTPDGNVVEYRYDTEGQLVGVVNERGELYQLKRDRLGRIVEEVDYWGQPRRYEYGPLGELQRSTDPLGQAIVYQTDTLGRVVQKQVPDPRQPDGIRTETFSYDRRGKLTVAANPDSRVELRYDDAGRLVEEQQGDDFVITYRYDAVGQRVERNTRFKKGSAMVEHTVRYGYDALGAVASIRIDDTVPITLERDMLGRVCVEHLGGTMRRELVYMPDGQLARQTLLAGTGPVFATEYAYDSNGEMTEKRDSRLGFERFDYDPVGQLTGHLDPTGKLHRFLNDPTGDLLKTHVRQGRWTSVLDHVPKTDTWLREGEHDGNHYTFDRAGNLVHKQGAQQDLQLRWDGDGLLIETLTVRPAARPTSGTLRIHTRYEYDVFQRRTRKITQIQPDPGTRTSPASDWRHGLRTCFFFWEGDALVGEIVRGHDDGHSLLISAAIDANCDPPKQIADVSPRFADGHGKIREWVYWPGTFRPLVEVQCSHQQQAMPPSVSMPVSEAQYFFFHNAPNGATTRVTDRWGGLVWEGHYAAWGNVNSPEVGPVFEQPLRFQGQYFDPEAGLCYNRHRYYDPDVGNFISVDPIGLLGGLNLYRYAPSPSRWIDPYGLQSWEELIAWFVQNVPPRVVLPPFDEKKVPGEGKFGGVDITSMKPLTSRGRGWHVENLAVGILNKSNARVGILGVNVFGGPCFEDCVPDIGPLLDKDKDMLVLFWLPKAKPYFESLAKVYPQLLSSPDLFRVWASGRLSLFSSFVGVGHYHGGEAGFYSKFDYLEGHKHHEDDCRLAGRLINDM</sequence>
<evidence type="ECO:0000313" key="4">
    <source>
        <dbReference type="EMBL" id="KVT57083.1"/>
    </source>
</evidence>
<evidence type="ECO:0000256" key="1">
    <source>
        <dbReference type="ARBA" id="ARBA00022737"/>
    </source>
</evidence>
<evidence type="ECO:0000313" key="5">
    <source>
        <dbReference type="Proteomes" id="UP000056732"/>
    </source>
</evidence>
<dbReference type="InterPro" id="IPR056823">
    <property type="entry name" value="TEN-like_YD-shell"/>
</dbReference>
<proteinExistence type="predicted"/>
<dbReference type="NCBIfam" id="TIGR01643">
    <property type="entry name" value="YD_repeat_2x"/>
    <property type="match status" value="7"/>
</dbReference>